<reference evidence="9 10" key="1">
    <citation type="submission" date="2019-10" db="EMBL/GenBank/DDBJ databases">
        <title>Pseudomonas dajingensis sp. nov., isolated from the profound head ulcers of farmed Murray cod (Maccullochella peelii peelii).</title>
        <authorList>
            <person name="Liu Y."/>
        </authorList>
    </citation>
    <scope>NUCLEOTIDE SEQUENCE [LARGE SCALE GENOMIC DNA]</scope>
    <source>
        <strain evidence="9 10">MC042</strain>
    </source>
</reference>
<keyword evidence="4" id="KW-0812">Transmembrane</keyword>
<evidence type="ECO:0000256" key="4">
    <source>
        <dbReference type="ARBA" id="ARBA00022692"/>
    </source>
</evidence>
<comment type="similarity">
    <text evidence="2">Belongs to the OmpP1/FadL family.</text>
</comment>
<dbReference type="Proteomes" id="UP000486534">
    <property type="component" value="Unassembled WGS sequence"/>
</dbReference>
<dbReference type="PANTHER" id="PTHR35093:SF8">
    <property type="entry name" value="OUTER MEMBRANE PROTEIN NMB0088-RELATED"/>
    <property type="match status" value="1"/>
</dbReference>
<dbReference type="Gene3D" id="2.40.160.60">
    <property type="entry name" value="Outer membrane protein transport protein (OMPP1/FadL/TodX)"/>
    <property type="match status" value="1"/>
</dbReference>
<feature type="chain" id="PRO_5031445875" evidence="8">
    <location>
        <begin position="22"/>
        <end position="384"/>
    </location>
</feature>
<dbReference type="AlphaFoldDB" id="A0A7X1U4I5"/>
<accession>A0A7X1U4I5</accession>
<comment type="caution">
    <text evidence="9">The sequence shown here is derived from an EMBL/GenBank/DDBJ whole genome shotgun (WGS) entry which is preliminary data.</text>
</comment>
<dbReference type="GO" id="GO:0009279">
    <property type="term" value="C:cell outer membrane"/>
    <property type="evidence" value="ECO:0007669"/>
    <property type="project" value="UniProtKB-SubCell"/>
</dbReference>
<sequence length="384" mass="40572">MNRFSRLLLASPLLVATTAGASNGPQYAGYGAQAMGMGGAAIANPTDAVAAVNNPAGMGLVGTRIDGSLTATTGQLRSNVQGAKNSDDVLVFVPGFGANYQYRPDITVGVAVSGYGAGIDYGKSVPAFGSSKVKSELAQMLVAPTATYEFQPGHYLGLSLKLGYETLMLHGLENFGASNDRDHALGAGLGIGYLGTIAPGLRLGLTYSSPVWFQKLDAHEDIIPNGRLNMPQQAGLGLAYDSGPWTFAFDYLWIDWSSEKALANSLTQGGPPGAGNGPGFGWRDQQVFRFGVNYHYSERLQLRTGVSLANHQVPDREATLVSIAPCNQPKSLHLGLTYQVSDQLEVTGAYMYDLRHITKGEGASEGVEAGGELHMLTVGLGYRF</sequence>
<evidence type="ECO:0000256" key="5">
    <source>
        <dbReference type="ARBA" id="ARBA00022729"/>
    </source>
</evidence>
<dbReference type="PANTHER" id="PTHR35093">
    <property type="entry name" value="OUTER MEMBRANE PROTEIN NMB0088-RELATED"/>
    <property type="match status" value="1"/>
</dbReference>
<evidence type="ECO:0000256" key="3">
    <source>
        <dbReference type="ARBA" id="ARBA00022452"/>
    </source>
</evidence>
<evidence type="ECO:0000256" key="6">
    <source>
        <dbReference type="ARBA" id="ARBA00023136"/>
    </source>
</evidence>
<dbReference type="GO" id="GO:0015483">
    <property type="term" value="F:long-chain fatty acid transporting porin activity"/>
    <property type="evidence" value="ECO:0007669"/>
    <property type="project" value="TreeGrafter"/>
</dbReference>
<proteinExistence type="inferred from homology"/>
<name>A0A7X1U4I5_9PSED</name>
<feature type="signal peptide" evidence="8">
    <location>
        <begin position="1"/>
        <end position="21"/>
    </location>
</feature>
<keyword evidence="7" id="KW-0998">Cell outer membrane</keyword>
<evidence type="ECO:0000256" key="2">
    <source>
        <dbReference type="ARBA" id="ARBA00008163"/>
    </source>
</evidence>
<dbReference type="InterPro" id="IPR005017">
    <property type="entry name" value="OMPP1/FadL/TodX"/>
</dbReference>
<comment type="subcellular location">
    <subcellularLocation>
        <location evidence="1">Cell outer membrane</location>
        <topology evidence="1">Multi-pass membrane protein</topology>
    </subcellularLocation>
</comment>
<evidence type="ECO:0000256" key="1">
    <source>
        <dbReference type="ARBA" id="ARBA00004571"/>
    </source>
</evidence>
<evidence type="ECO:0000313" key="9">
    <source>
        <dbReference type="EMBL" id="MQA54512.1"/>
    </source>
</evidence>
<dbReference type="RefSeq" id="WP_083456825.1">
    <property type="nucleotide sequence ID" value="NZ_JBJDNL010000001.1"/>
</dbReference>
<protein>
    <submittedName>
        <fullName evidence="9">Aromatic hydrocarbon degradation protein</fullName>
    </submittedName>
</protein>
<evidence type="ECO:0000313" key="10">
    <source>
        <dbReference type="Proteomes" id="UP000486534"/>
    </source>
</evidence>
<evidence type="ECO:0000256" key="7">
    <source>
        <dbReference type="ARBA" id="ARBA00023237"/>
    </source>
</evidence>
<evidence type="ECO:0000256" key="8">
    <source>
        <dbReference type="SAM" id="SignalP"/>
    </source>
</evidence>
<keyword evidence="3" id="KW-1134">Transmembrane beta strand</keyword>
<dbReference type="EMBL" id="WHUV01000002">
    <property type="protein sequence ID" value="MQA54512.1"/>
    <property type="molecule type" value="Genomic_DNA"/>
</dbReference>
<keyword evidence="5 8" id="KW-0732">Signal</keyword>
<keyword evidence="6" id="KW-0472">Membrane</keyword>
<organism evidence="9 10">
    <name type="scientific">Pseudomonas piscis</name>
    <dbReference type="NCBI Taxonomy" id="2614538"/>
    <lineage>
        <taxon>Bacteria</taxon>
        <taxon>Pseudomonadati</taxon>
        <taxon>Pseudomonadota</taxon>
        <taxon>Gammaproteobacteria</taxon>
        <taxon>Pseudomonadales</taxon>
        <taxon>Pseudomonadaceae</taxon>
        <taxon>Pseudomonas</taxon>
    </lineage>
</organism>
<gene>
    <name evidence="9" type="ORF">GDH07_14445</name>
</gene>
<dbReference type="SUPFAM" id="SSF56935">
    <property type="entry name" value="Porins"/>
    <property type="match status" value="1"/>
</dbReference>
<dbReference type="Pfam" id="PF03349">
    <property type="entry name" value="Toluene_X"/>
    <property type="match status" value="1"/>
</dbReference>